<proteinExistence type="predicted"/>
<organism evidence="1 2">
    <name type="scientific">Vibrio variabilis</name>
    <dbReference type="NCBI Taxonomy" id="990271"/>
    <lineage>
        <taxon>Bacteria</taxon>
        <taxon>Pseudomonadati</taxon>
        <taxon>Pseudomonadota</taxon>
        <taxon>Gammaproteobacteria</taxon>
        <taxon>Vibrionales</taxon>
        <taxon>Vibrionaceae</taxon>
        <taxon>Vibrio</taxon>
    </lineage>
</organism>
<gene>
    <name evidence="1" type="ORF">JCM19239_1434</name>
</gene>
<sequence>MNLTKSIFTSMLITLVTWSGVSAQEQPKVKANTAGTTKTELHYFYILQTRADLDHIELLWNDAYKKLESVSRDNLSTIIVAYKDLSQDFATADITIGYQSSTAVKGERSSIELSNNKQVLLSNGSHDKGAIEKAWNDIDFRRDIEVIIETHDLNQHGLPDNNSLTVYYKD</sequence>
<comment type="caution">
    <text evidence="1">The sequence shown here is derived from an EMBL/GenBank/DDBJ whole genome shotgun (WGS) entry which is preliminary data.</text>
</comment>
<evidence type="ECO:0000313" key="1">
    <source>
        <dbReference type="EMBL" id="GAL30660.1"/>
    </source>
</evidence>
<reference evidence="2" key="1">
    <citation type="submission" date="2014-09" db="EMBL/GenBank/DDBJ databases">
        <title>Vibrio variabilis JCM 19239. (C206) whole genome shotgun sequence.</title>
        <authorList>
            <person name="Sawabe T."/>
            <person name="Meirelles P."/>
            <person name="Nakanishi M."/>
            <person name="Sayaka M."/>
            <person name="Hattori M."/>
            <person name="Ohkuma M."/>
        </authorList>
    </citation>
    <scope>NUCLEOTIDE SEQUENCE [LARGE SCALE GENOMIC DNA]</scope>
    <source>
        <strain evidence="2">JCM 19239</strain>
    </source>
</reference>
<evidence type="ECO:0000313" key="2">
    <source>
        <dbReference type="Proteomes" id="UP000029223"/>
    </source>
</evidence>
<dbReference type="EMBL" id="BBMS01000104">
    <property type="protein sequence ID" value="GAL30660.1"/>
    <property type="molecule type" value="Genomic_DNA"/>
</dbReference>
<dbReference type="Proteomes" id="UP000029223">
    <property type="component" value="Unassembled WGS sequence"/>
</dbReference>
<accession>A0ABQ0JPH8</accession>
<name>A0ABQ0JPH8_9VIBR</name>
<protein>
    <submittedName>
        <fullName evidence="1">Uncharacterized protein</fullName>
    </submittedName>
</protein>
<keyword evidence="2" id="KW-1185">Reference proteome</keyword>